<feature type="transmembrane region" description="Helical" evidence="1">
    <location>
        <begin position="504"/>
        <end position="526"/>
    </location>
</feature>
<keyword evidence="1" id="KW-0472">Membrane</keyword>
<feature type="transmembrane region" description="Helical" evidence="1">
    <location>
        <begin position="133"/>
        <end position="157"/>
    </location>
</feature>
<keyword evidence="1" id="KW-0812">Transmembrane</keyword>
<sequence>MAAHVQASGPFWAKLVGGTDLTGDDRFANSDVFSGGLLLEMMLIIANVFFLLEEISFTNGPWESLVRFLFIIAWCFMLFPIAGVISLGNNSIIVSYFGRFGVLLSLVLLIFWYVPTLVFLWRDSEESAMPESLVVTLQVGHGVAMILMVGSLFFPLIRGANDGRPMLLYLSEDGRRGCGEAGGAVPDSTEGETGDAVAVEAEEKGEVRDDVHEENFLGVLPASSELQWDRDDLLGFECAAGIPREGSFFHRPNHSLLVGPDMVKCLMSYAFPRPFDLHHKFPSVERRRLTALRAHINYPVRLLVALICTALFCSSFAVVEFVNAYNLEDWWPGIPTYEEILLLQQDLQDAETWLDSEDIPSADGPLLLLTTANMLRWAQENPELAAQCLDDLAESVPTNCTSHLETAYSELLSTQAAYIAGTDLVDALSTDLDELVDSFESWHSYLESVGTVLIVSTALALAITYWFMFVAVLAFRKTLLELSLSSPSFPFSPMVQHPAKDQKFVAIVSVSMVLSFFLLQLVFVSSGLLLTWDVLWETLLDYGPEVVAFCIYQTLVLLVVPKLCQEATLDKQQELVNPRRQAMLVFVWEIFYFPQVVLSVLLRVVFCACTAIGMLLRPDATLLSKEWGWLDSMHCGYVATVYTQIIASQLKVAAG</sequence>
<dbReference type="AlphaFoldDB" id="A0A7S1FCB9"/>
<organism evidence="2">
    <name type="scientific">Noctiluca scintillans</name>
    <name type="common">Sea sparkle</name>
    <name type="synonym">Red tide dinoflagellate</name>
    <dbReference type="NCBI Taxonomy" id="2966"/>
    <lineage>
        <taxon>Eukaryota</taxon>
        <taxon>Sar</taxon>
        <taxon>Alveolata</taxon>
        <taxon>Dinophyceae</taxon>
        <taxon>Noctilucales</taxon>
        <taxon>Noctilucaceae</taxon>
        <taxon>Noctiluca</taxon>
    </lineage>
</organism>
<gene>
    <name evidence="2" type="ORF">NSCI0253_LOCUS33841</name>
</gene>
<feature type="transmembrane region" description="Helical" evidence="1">
    <location>
        <begin position="32"/>
        <end position="52"/>
    </location>
</feature>
<feature type="transmembrane region" description="Helical" evidence="1">
    <location>
        <begin position="546"/>
        <end position="564"/>
    </location>
</feature>
<feature type="transmembrane region" description="Helical" evidence="1">
    <location>
        <begin position="452"/>
        <end position="475"/>
    </location>
</feature>
<feature type="transmembrane region" description="Helical" evidence="1">
    <location>
        <begin position="64"/>
        <end position="88"/>
    </location>
</feature>
<name>A0A7S1FCB9_NOCSC</name>
<feature type="transmembrane region" description="Helical" evidence="1">
    <location>
        <begin position="100"/>
        <end position="121"/>
    </location>
</feature>
<feature type="transmembrane region" description="Helical" evidence="1">
    <location>
        <begin position="302"/>
        <end position="322"/>
    </location>
</feature>
<reference evidence="2" key="1">
    <citation type="submission" date="2021-01" db="EMBL/GenBank/DDBJ databases">
        <authorList>
            <person name="Corre E."/>
            <person name="Pelletier E."/>
            <person name="Niang G."/>
            <person name="Scheremetjew M."/>
            <person name="Finn R."/>
            <person name="Kale V."/>
            <person name="Holt S."/>
            <person name="Cochrane G."/>
            <person name="Meng A."/>
            <person name="Brown T."/>
            <person name="Cohen L."/>
        </authorList>
    </citation>
    <scope>NUCLEOTIDE SEQUENCE</scope>
</reference>
<dbReference type="EMBL" id="HBFQ01047507">
    <property type="protein sequence ID" value="CAD8859487.1"/>
    <property type="molecule type" value="Transcribed_RNA"/>
</dbReference>
<keyword evidence="1" id="KW-1133">Transmembrane helix</keyword>
<feature type="transmembrane region" description="Helical" evidence="1">
    <location>
        <begin position="585"/>
        <end position="616"/>
    </location>
</feature>
<protein>
    <submittedName>
        <fullName evidence="2">Uncharacterized protein</fullName>
    </submittedName>
</protein>
<proteinExistence type="predicted"/>
<evidence type="ECO:0000313" key="2">
    <source>
        <dbReference type="EMBL" id="CAD8859487.1"/>
    </source>
</evidence>
<accession>A0A7S1FCB9</accession>
<evidence type="ECO:0000256" key="1">
    <source>
        <dbReference type="SAM" id="Phobius"/>
    </source>
</evidence>